<keyword evidence="1" id="KW-0472">Membrane</keyword>
<keyword evidence="3" id="KW-1185">Reference proteome</keyword>
<name>A0A1W1XG89_9CLOT</name>
<protein>
    <submittedName>
        <fullName evidence="2">Integral membrane protein TIGR01906</fullName>
    </submittedName>
</protein>
<dbReference type="OrthoDB" id="9813051at2"/>
<sequence length="212" mass="24780">MKSNHFLLQFIVAIALVLCTVIVSTKITYNFKQLYYYDVDKLNIVNSSGLDLASIKSNYNYIIDYLNKNNTDKFALPTLSYSSSGATHFTEVKRIFKEMDYILLLCILFICIFIIIFKKNKSFLYLKIAGIILILIPLILIPLSFLDFDKLFTIFHKILFRNDLWLFDPKTDPIILILPEQFFMHCMMLIVTFSTLLGGFYLVLYKKITRTL</sequence>
<keyword evidence="1" id="KW-1133">Transmembrane helix</keyword>
<feature type="transmembrane region" description="Helical" evidence="1">
    <location>
        <begin position="124"/>
        <end position="145"/>
    </location>
</feature>
<dbReference type="AlphaFoldDB" id="A0A1W1XG89"/>
<feature type="transmembrane region" description="Helical" evidence="1">
    <location>
        <begin position="101"/>
        <end position="117"/>
    </location>
</feature>
<dbReference type="STRING" id="1121291.SAMN02745134_01793"/>
<evidence type="ECO:0000313" key="2">
    <source>
        <dbReference type="EMBL" id="SMC23016.1"/>
    </source>
</evidence>
<gene>
    <name evidence="2" type="ORF">SAMN02745134_01793</name>
</gene>
<proteinExistence type="predicted"/>
<dbReference type="InterPro" id="IPR010178">
    <property type="entry name" value="Lit"/>
</dbReference>
<dbReference type="Proteomes" id="UP000192468">
    <property type="component" value="Unassembled WGS sequence"/>
</dbReference>
<accession>A0A1W1XG89</accession>
<evidence type="ECO:0000313" key="3">
    <source>
        <dbReference type="Proteomes" id="UP000192468"/>
    </source>
</evidence>
<keyword evidence="1" id="KW-0812">Transmembrane</keyword>
<reference evidence="2 3" key="1">
    <citation type="submission" date="2017-04" db="EMBL/GenBank/DDBJ databases">
        <authorList>
            <person name="Afonso C.L."/>
            <person name="Miller P.J."/>
            <person name="Scott M.A."/>
            <person name="Spackman E."/>
            <person name="Goraichik I."/>
            <person name="Dimitrov K.M."/>
            <person name="Suarez D.L."/>
            <person name="Swayne D.E."/>
        </authorList>
    </citation>
    <scope>NUCLEOTIDE SEQUENCE [LARGE SCALE GENOMIC DNA]</scope>
    <source>
        <strain evidence="2 3">DSM 12555</strain>
    </source>
</reference>
<dbReference type="EMBL" id="FWXH01000004">
    <property type="protein sequence ID" value="SMC23016.1"/>
    <property type="molecule type" value="Genomic_DNA"/>
</dbReference>
<organism evidence="2 3">
    <name type="scientific">Clostridium acidisoli DSM 12555</name>
    <dbReference type="NCBI Taxonomy" id="1121291"/>
    <lineage>
        <taxon>Bacteria</taxon>
        <taxon>Bacillati</taxon>
        <taxon>Bacillota</taxon>
        <taxon>Clostridia</taxon>
        <taxon>Eubacteriales</taxon>
        <taxon>Clostridiaceae</taxon>
        <taxon>Clostridium</taxon>
    </lineage>
</organism>
<feature type="transmembrane region" description="Helical" evidence="1">
    <location>
        <begin position="182"/>
        <end position="204"/>
    </location>
</feature>
<dbReference type="Pfam" id="PF07314">
    <property type="entry name" value="Lit"/>
    <property type="match status" value="1"/>
</dbReference>
<dbReference type="NCBIfam" id="TIGR01906">
    <property type="entry name" value="integ_TIGR01906"/>
    <property type="match status" value="1"/>
</dbReference>
<evidence type="ECO:0000256" key="1">
    <source>
        <dbReference type="SAM" id="Phobius"/>
    </source>
</evidence>